<evidence type="ECO:0000256" key="6">
    <source>
        <dbReference type="SAM" id="MobiDB-lite"/>
    </source>
</evidence>
<dbReference type="GO" id="GO:0016020">
    <property type="term" value="C:membrane"/>
    <property type="evidence" value="ECO:0007669"/>
    <property type="project" value="UniProtKB-SubCell"/>
</dbReference>
<dbReference type="PANTHER" id="PTHR23504:SF15">
    <property type="entry name" value="MAJOR FACILITATOR SUPERFAMILY (MFS) PROFILE DOMAIN-CONTAINING PROTEIN"/>
    <property type="match status" value="1"/>
</dbReference>
<dbReference type="CDD" id="cd17325">
    <property type="entry name" value="MFS_MdtG_SLC18_like"/>
    <property type="match status" value="1"/>
</dbReference>
<feature type="transmembrane region" description="Helical" evidence="7">
    <location>
        <begin position="347"/>
        <end position="365"/>
    </location>
</feature>
<proteinExistence type="predicted"/>
<evidence type="ECO:0000256" key="1">
    <source>
        <dbReference type="ARBA" id="ARBA00004141"/>
    </source>
</evidence>
<sequence length="496" mass="52187">MRRSPARARLPISARFTLSRPLPPPDLRRRRGAGDLRQAAAAQRGMPPGKARVGRVLRFGRLRATRSPGPGGPTFVTVRPAARRFPRQHQRPAPMTARSPIRRLFPILLLNITGFAIAIPVLPALAEALGGSAVDVGLLYATQSLGQFIMAPIWGRLSDRVGRKPVLMATFLAAALLELLTALTMSLPLLYAARFTAGLCAGNVATASALIADSTDASGRSRGMAVIGISFGLGFTLGPAIGAIVGTFAQPGAGLMGAGLPFAASAILSLITFVLAAFVLIEPPATEETRRANRVRYRPARVSEHLKKAPIFALCALFFVYTVALAVLEGTFFLYMSDTYGYDIVEVGFIFAAMGVAMAIFQGGVGPISRRLGDRRMTGVGLAALAVGLALAPLNPSLLYLFAMLGVATIGRALVHPGILSMTSQQADDPRHTGQIMGILQSASSLGRIAGPAAGGLLFAALSPSAPFVLAGVLLGIAAALWWIIWPRLRPNQLHG</sequence>
<evidence type="ECO:0000256" key="7">
    <source>
        <dbReference type="SAM" id="Phobius"/>
    </source>
</evidence>
<dbReference type="InterPro" id="IPR036259">
    <property type="entry name" value="MFS_trans_sf"/>
</dbReference>
<keyword evidence="2" id="KW-0813">Transport</keyword>
<reference evidence="9 10" key="1">
    <citation type="submission" date="2019-08" db="EMBL/GenBank/DDBJ databases">
        <title>Bradymonadales sp. TMQ2.</title>
        <authorList>
            <person name="Liang Q."/>
        </authorList>
    </citation>
    <scope>NUCLEOTIDE SEQUENCE [LARGE SCALE GENOMIC DNA]</scope>
    <source>
        <strain evidence="9 10">TMQ2</strain>
    </source>
</reference>
<dbReference type="InterPro" id="IPR020846">
    <property type="entry name" value="MFS_dom"/>
</dbReference>
<dbReference type="OrthoDB" id="9812221at2"/>
<comment type="subcellular location">
    <subcellularLocation>
        <location evidence="1">Membrane</location>
        <topology evidence="1">Multi-pass membrane protein</topology>
    </subcellularLocation>
</comment>
<dbReference type="Proteomes" id="UP000321046">
    <property type="component" value="Unassembled WGS sequence"/>
</dbReference>
<keyword evidence="3 7" id="KW-0812">Transmembrane</keyword>
<comment type="caution">
    <text evidence="9">The sequence shown here is derived from an EMBL/GenBank/DDBJ whole genome shotgun (WGS) entry which is preliminary data.</text>
</comment>
<dbReference type="GO" id="GO:0022857">
    <property type="term" value="F:transmembrane transporter activity"/>
    <property type="evidence" value="ECO:0007669"/>
    <property type="project" value="InterPro"/>
</dbReference>
<feature type="transmembrane region" description="Helical" evidence="7">
    <location>
        <begin position="104"/>
        <end position="125"/>
    </location>
</feature>
<evidence type="ECO:0000256" key="3">
    <source>
        <dbReference type="ARBA" id="ARBA00022692"/>
    </source>
</evidence>
<name>A0A5C6X625_9DELT</name>
<dbReference type="PRINTS" id="PR01035">
    <property type="entry name" value="TCRTETA"/>
</dbReference>
<evidence type="ECO:0000313" key="10">
    <source>
        <dbReference type="Proteomes" id="UP000321046"/>
    </source>
</evidence>
<gene>
    <name evidence="9" type="ORF">FRC96_10685</name>
</gene>
<dbReference type="Pfam" id="PF07690">
    <property type="entry name" value="MFS_1"/>
    <property type="match status" value="1"/>
</dbReference>
<evidence type="ECO:0000256" key="2">
    <source>
        <dbReference type="ARBA" id="ARBA00022448"/>
    </source>
</evidence>
<keyword evidence="5 7" id="KW-0472">Membrane</keyword>
<feature type="transmembrane region" description="Helical" evidence="7">
    <location>
        <begin position="137"/>
        <end position="154"/>
    </location>
</feature>
<organism evidence="9 10">
    <name type="scientific">Lujinxingia vulgaris</name>
    <dbReference type="NCBI Taxonomy" id="2600176"/>
    <lineage>
        <taxon>Bacteria</taxon>
        <taxon>Deltaproteobacteria</taxon>
        <taxon>Bradymonadales</taxon>
        <taxon>Lujinxingiaceae</taxon>
        <taxon>Lujinxingia</taxon>
    </lineage>
</organism>
<dbReference type="PANTHER" id="PTHR23504">
    <property type="entry name" value="MAJOR FACILITATOR SUPERFAMILY DOMAIN-CONTAINING PROTEIN 10"/>
    <property type="match status" value="1"/>
</dbReference>
<evidence type="ECO:0000256" key="4">
    <source>
        <dbReference type="ARBA" id="ARBA00022989"/>
    </source>
</evidence>
<feature type="transmembrane region" description="Helical" evidence="7">
    <location>
        <begin position="224"/>
        <end position="248"/>
    </location>
</feature>
<feature type="transmembrane region" description="Helical" evidence="7">
    <location>
        <begin position="468"/>
        <end position="486"/>
    </location>
</feature>
<dbReference type="PROSITE" id="PS50850">
    <property type="entry name" value="MFS"/>
    <property type="match status" value="1"/>
</dbReference>
<dbReference type="SUPFAM" id="SSF103473">
    <property type="entry name" value="MFS general substrate transporter"/>
    <property type="match status" value="1"/>
</dbReference>
<protein>
    <submittedName>
        <fullName evidence="9">MFS transporter</fullName>
    </submittedName>
</protein>
<feature type="transmembrane region" description="Helical" evidence="7">
    <location>
        <begin position="191"/>
        <end position="212"/>
    </location>
</feature>
<feature type="compositionally biased region" description="Low complexity" evidence="6">
    <location>
        <begin position="35"/>
        <end position="45"/>
    </location>
</feature>
<evidence type="ECO:0000313" key="9">
    <source>
        <dbReference type="EMBL" id="TXD35729.1"/>
    </source>
</evidence>
<evidence type="ECO:0000256" key="5">
    <source>
        <dbReference type="ARBA" id="ARBA00023136"/>
    </source>
</evidence>
<dbReference type="EMBL" id="VOSL01000048">
    <property type="protein sequence ID" value="TXD35729.1"/>
    <property type="molecule type" value="Genomic_DNA"/>
</dbReference>
<feature type="domain" description="Major facilitator superfamily (MFS) profile" evidence="8">
    <location>
        <begin position="99"/>
        <end position="490"/>
    </location>
</feature>
<feature type="transmembrane region" description="Helical" evidence="7">
    <location>
        <begin position="260"/>
        <end position="281"/>
    </location>
</feature>
<evidence type="ECO:0000259" key="8">
    <source>
        <dbReference type="PROSITE" id="PS50850"/>
    </source>
</evidence>
<dbReference type="InterPro" id="IPR011701">
    <property type="entry name" value="MFS"/>
</dbReference>
<dbReference type="AlphaFoldDB" id="A0A5C6X625"/>
<feature type="region of interest" description="Disordered" evidence="6">
    <location>
        <begin position="17"/>
        <end position="48"/>
    </location>
</feature>
<dbReference type="InterPro" id="IPR001958">
    <property type="entry name" value="Tet-R_TetA/multi-R_MdtG-like"/>
</dbReference>
<feature type="transmembrane region" description="Helical" evidence="7">
    <location>
        <begin position="311"/>
        <end position="335"/>
    </location>
</feature>
<dbReference type="Gene3D" id="1.20.1250.20">
    <property type="entry name" value="MFS general substrate transporter like domains"/>
    <property type="match status" value="1"/>
</dbReference>
<feature type="transmembrane region" description="Helical" evidence="7">
    <location>
        <begin position="166"/>
        <end position="185"/>
    </location>
</feature>
<accession>A0A5C6X625</accession>
<keyword evidence="4 7" id="KW-1133">Transmembrane helix</keyword>